<reference evidence="1 2" key="1">
    <citation type="submission" date="2013-01" db="EMBL/GenBank/DDBJ databases">
        <authorList>
            <person name="Harkins D.M."/>
            <person name="Durkin A.S."/>
            <person name="Brinkac L.M."/>
            <person name="Haft D.H."/>
            <person name="Selengut J.D."/>
            <person name="Sanka R."/>
            <person name="DePew J."/>
            <person name="Purushe J."/>
            <person name="Matthias M.A."/>
            <person name="Vinetz J.M."/>
            <person name="Sutton G.G."/>
            <person name="Nierman W.C."/>
            <person name="Fouts D.E."/>
        </authorList>
    </citation>
    <scope>NUCLEOTIDE SEQUENCE [LARGE SCALE GENOMIC DNA]</scope>
    <source>
        <strain evidence="1 2">HAI1536</strain>
    </source>
</reference>
<protein>
    <submittedName>
        <fullName evidence="1">Uncharacterized protein</fullName>
    </submittedName>
</protein>
<proteinExistence type="predicted"/>
<sequence length="48" mass="5730">MIFLCYHLFLRGKISILRTKADLIQKYDPLNKNNLKSQCLILNYIKKC</sequence>
<organism evidence="1 2">
    <name type="scientific">Leptospira noguchii</name>
    <dbReference type="NCBI Taxonomy" id="28182"/>
    <lineage>
        <taxon>Bacteria</taxon>
        <taxon>Pseudomonadati</taxon>
        <taxon>Spirochaetota</taxon>
        <taxon>Spirochaetia</taxon>
        <taxon>Leptospirales</taxon>
        <taxon>Leptospiraceae</taxon>
        <taxon>Leptospira</taxon>
    </lineage>
</organism>
<dbReference type="Proteomes" id="UP000012112">
    <property type="component" value="Unassembled WGS sequence"/>
</dbReference>
<dbReference type="EMBL" id="AKWD02000013">
    <property type="protein sequence ID" value="EMO55146.1"/>
    <property type="molecule type" value="Genomic_DNA"/>
</dbReference>
<accession>M6VJD8</accession>
<gene>
    <name evidence="1" type="ORF">LEP1GSC172_4048</name>
</gene>
<name>M6VJD8_9LEPT</name>
<evidence type="ECO:0000313" key="1">
    <source>
        <dbReference type="EMBL" id="EMO55146.1"/>
    </source>
</evidence>
<evidence type="ECO:0000313" key="2">
    <source>
        <dbReference type="Proteomes" id="UP000012112"/>
    </source>
</evidence>
<comment type="caution">
    <text evidence="1">The sequence shown here is derived from an EMBL/GenBank/DDBJ whole genome shotgun (WGS) entry which is preliminary data.</text>
</comment>
<dbReference type="AlphaFoldDB" id="M6VJD8"/>